<feature type="transmembrane region" description="Helical" evidence="7">
    <location>
        <begin position="311"/>
        <end position="332"/>
    </location>
</feature>
<feature type="transmembrane region" description="Helical" evidence="7">
    <location>
        <begin position="410"/>
        <end position="429"/>
    </location>
</feature>
<proteinExistence type="inferred from homology"/>
<dbReference type="FunFam" id="1.20.1250.20:FF:000134">
    <property type="entry name" value="MFS sugar transporter protein"/>
    <property type="match status" value="1"/>
</dbReference>
<dbReference type="PANTHER" id="PTHR48022">
    <property type="entry name" value="PLASTIDIC GLUCOSE TRANSPORTER 4"/>
    <property type="match status" value="1"/>
</dbReference>
<organism evidence="9 10">
    <name type="scientific">Penicillium frequentans</name>
    <dbReference type="NCBI Taxonomy" id="3151616"/>
    <lineage>
        <taxon>Eukaryota</taxon>
        <taxon>Fungi</taxon>
        <taxon>Dikarya</taxon>
        <taxon>Ascomycota</taxon>
        <taxon>Pezizomycotina</taxon>
        <taxon>Eurotiomycetes</taxon>
        <taxon>Eurotiomycetidae</taxon>
        <taxon>Eurotiales</taxon>
        <taxon>Aspergillaceae</taxon>
        <taxon>Penicillium</taxon>
    </lineage>
</organism>
<evidence type="ECO:0000256" key="7">
    <source>
        <dbReference type="SAM" id="Phobius"/>
    </source>
</evidence>
<evidence type="ECO:0000256" key="5">
    <source>
        <dbReference type="ARBA" id="ARBA00022989"/>
    </source>
</evidence>
<keyword evidence="6 7" id="KW-0472">Membrane</keyword>
<dbReference type="Proteomes" id="UP001220324">
    <property type="component" value="Unassembled WGS sequence"/>
</dbReference>
<evidence type="ECO:0000313" key="9">
    <source>
        <dbReference type="EMBL" id="KAJ5525878.1"/>
    </source>
</evidence>
<feature type="transmembrane region" description="Helical" evidence="7">
    <location>
        <begin position="117"/>
        <end position="140"/>
    </location>
</feature>
<evidence type="ECO:0000256" key="3">
    <source>
        <dbReference type="ARBA" id="ARBA00022448"/>
    </source>
</evidence>
<dbReference type="InterPro" id="IPR036259">
    <property type="entry name" value="MFS_trans_sf"/>
</dbReference>
<feature type="transmembrane region" description="Helical" evidence="7">
    <location>
        <begin position="441"/>
        <end position="460"/>
    </location>
</feature>
<protein>
    <recommendedName>
        <fullName evidence="8">Major facilitator superfamily (MFS) profile domain-containing protein</fullName>
    </recommendedName>
</protein>
<keyword evidence="4 7" id="KW-0812">Transmembrane</keyword>
<dbReference type="AlphaFoldDB" id="A0AAD6CMJ6"/>
<dbReference type="InterPro" id="IPR020846">
    <property type="entry name" value="MFS_dom"/>
</dbReference>
<comment type="subcellular location">
    <subcellularLocation>
        <location evidence="1">Membrane</location>
        <topology evidence="1">Multi-pass membrane protein</topology>
    </subcellularLocation>
</comment>
<evidence type="ECO:0000256" key="4">
    <source>
        <dbReference type="ARBA" id="ARBA00022692"/>
    </source>
</evidence>
<dbReference type="SUPFAM" id="SSF103473">
    <property type="entry name" value="MFS general substrate transporter"/>
    <property type="match status" value="1"/>
</dbReference>
<comment type="caution">
    <text evidence="9">The sequence shown here is derived from an EMBL/GenBank/DDBJ whole genome shotgun (WGS) entry which is preliminary data.</text>
</comment>
<feature type="transmembrane region" description="Helical" evidence="7">
    <location>
        <begin position="371"/>
        <end position="398"/>
    </location>
</feature>
<sequence length="513" mass="55789">MMTFFSTPRGPLQFYNSSKITIALVIMSSCIFATTSGYDTALINGINIMPSYSATLRLTTATKSLNSAASFLGWAVVSTFMGPVVDRIGRRTGVLVSVFLKFIGIALMTSAQGVGMFVAGRMILGAGNGTSSIAASTWLAETLPPSYRAFGLSFIFTVYYVGALLAAGVTYATASYTSSWSWRLPCLIQALFSVLCFFILFFVPESPRWLAHQGRLEDALISIASTHSNSNITDPVAIQQHRDIVDMIELERASGNQMTYAEIFRTPNSRRRLLLVISIAVLAMSSGNNIVSYYLGEMLDKAGITSETTQLQINIILTAWCLVIACLGTWLVNILGRKTMCLISVAGMIVFLYLVGAFTKLYGNGGGNTSGIYGTVATIFLFQGSYAIGITPLTILYAPEVLNFSIRSNGMAAWTFSITCGGLFSVFVWPFALEAIGYKTYLINATWNVVQFVFVAYFWIETKGLTLEQIDAKFENLNSRTLDGVEAEKQMGNGTGVTIITDGTKKIVEAEHP</sequence>
<feature type="transmembrane region" description="Helical" evidence="7">
    <location>
        <begin position="64"/>
        <end position="85"/>
    </location>
</feature>
<dbReference type="Gene3D" id="1.20.1250.20">
    <property type="entry name" value="MFS general substrate transporter like domains"/>
    <property type="match status" value="1"/>
</dbReference>
<feature type="transmembrane region" description="Helical" evidence="7">
    <location>
        <begin position="92"/>
        <end position="111"/>
    </location>
</feature>
<dbReference type="InterPro" id="IPR005829">
    <property type="entry name" value="Sugar_transporter_CS"/>
</dbReference>
<comment type="similarity">
    <text evidence="2">Belongs to the major facilitator superfamily. Sugar transporter (TC 2.A.1.1) family.</text>
</comment>
<dbReference type="InterPro" id="IPR050360">
    <property type="entry name" value="MFS_Sugar_Transporters"/>
</dbReference>
<name>A0AAD6CMJ6_9EURO</name>
<dbReference type="PROSITE" id="PS50850">
    <property type="entry name" value="MFS"/>
    <property type="match status" value="1"/>
</dbReference>
<dbReference type="InterPro" id="IPR005828">
    <property type="entry name" value="MFS_sugar_transport-like"/>
</dbReference>
<evidence type="ECO:0000256" key="2">
    <source>
        <dbReference type="ARBA" id="ARBA00010992"/>
    </source>
</evidence>
<dbReference type="PROSITE" id="PS00216">
    <property type="entry name" value="SUGAR_TRANSPORT_1"/>
    <property type="match status" value="1"/>
</dbReference>
<dbReference type="GO" id="GO:0016020">
    <property type="term" value="C:membrane"/>
    <property type="evidence" value="ECO:0007669"/>
    <property type="project" value="UniProtKB-SubCell"/>
</dbReference>
<gene>
    <name evidence="9" type="ORF">N7494_012528</name>
</gene>
<keyword evidence="10" id="KW-1185">Reference proteome</keyword>
<dbReference type="Pfam" id="PF00083">
    <property type="entry name" value="Sugar_tr"/>
    <property type="match status" value="1"/>
</dbReference>
<feature type="transmembrane region" description="Helical" evidence="7">
    <location>
        <begin position="152"/>
        <end position="174"/>
    </location>
</feature>
<keyword evidence="3" id="KW-0813">Transport</keyword>
<dbReference type="GO" id="GO:0005351">
    <property type="term" value="F:carbohydrate:proton symporter activity"/>
    <property type="evidence" value="ECO:0007669"/>
    <property type="project" value="TreeGrafter"/>
</dbReference>
<feature type="transmembrane region" description="Helical" evidence="7">
    <location>
        <begin position="20"/>
        <end position="44"/>
    </location>
</feature>
<evidence type="ECO:0000259" key="8">
    <source>
        <dbReference type="PROSITE" id="PS50850"/>
    </source>
</evidence>
<reference evidence="9 10" key="1">
    <citation type="journal article" date="2023" name="IMA Fungus">
        <title>Comparative genomic study of the Penicillium genus elucidates a diverse pangenome and 15 lateral gene transfer events.</title>
        <authorList>
            <person name="Petersen C."/>
            <person name="Sorensen T."/>
            <person name="Nielsen M.R."/>
            <person name="Sondergaard T.E."/>
            <person name="Sorensen J.L."/>
            <person name="Fitzpatrick D.A."/>
            <person name="Frisvad J.C."/>
            <person name="Nielsen K.L."/>
        </authorList>
    </citation>
    <scope>NUCLEOTIDE SEQUENCE [LARGE SCALE GENOMIC DNA]</scope>
    <source>
        <strain evidence="9 10">IBT 35679</strain>
    </source>
</reference>
<dbReference type="PANTHER" id="PTHR48022:SF31">
    <property type="entry name" value="HEXOSE TRANSPORTER"/>
    <property type="match status" value="1"/>
</dbReference>
<evidence type="ECO:0000256" key="1">
    <source>
        <dbReference type="ARBA" id="ARBA00004141"/>
    </source>
</evidence>
<feature type="transmembrane region" description="Helical" evidence="7">
    <location>
        <begin position="339"/>
        <end position="359"/>
    </location>
</feature>
<feature type="transmembrane region" description="Helical" evidence="7">
    <location>
        <begin position="180"/>
        <end position="203"/>
    </location>
</feature>
<evidence type="ECO:0000256" key="6">
    <source>
        <dbReference type="ARBA" id="ARBA00023136"/>
    </source>
</evidence>
<feature type="domain" description="Major facilitator superfamily (MFS) profile" evidence="8">
    <location>
        <begin position="25"/>
        <end position="463"/>
    </location>
</feature>
<feature type="transmembrane region" description="Helical" evidence="7">
    <location>
        <begin position="273"/>
        <end position="291"/>
    </location>
</feature>
<keyword evidence="5 7" id="KW-1133">Transmembrane helix</keyword>
<evidence type="ECO:0000313" key="10">
    <source>
        <dbReference type="Proteomes" id="UP001220324"/>
    </source>
</evidence>
<dbReference type="EMBL" id="JAQIZZ010000008">
    <property type="protein sequence ID" value="KAJ5525878.1"/>
    <property type="molecule type" value="Genomic_DNA"/>
</dbReference>
<accession>A0AAD6CMJ6</accession>